<sequence length="249" mass="26990">MTATRPPELLVPTLADFVRARRSRLGLNRQTLAAAADLSMGYVTKIEQGAGVSPTPSVLNSLTGLFALTADERTHLYRLAGRESELDDPTGADAGLDAASARRTVEALSPNPAALFGSGWDFVEGNQAFDDTFPGLRGAGNVLVWMFTNPRARLVHEEWEREAALAVGRYRHYAAADVDPEAVGALLEELGAHPDFRRLWTSGVVSTARPDPLMRLREPGTGTVFTVRVVALRTADTAVPQRLFLGLRR</sequence>
<dbReference type="SUPFAM" id="SSF47413">
    <property type="entry name" value="lambda repressor-like DNA-binding domains"/>
    <property type="match status" value="1"/>
</dbReference>
<name>A0ABP9KGF1_9NOCA</name>
<keyword evidence="3" id="KW-1185">Reference proteome</keyword>
<evidence type="ECO:0000259" key="1">
    <source>
        <dbReference type="PROSITE" id="PS50943"/>
    </source>
</evidence>
<protein>
    <recommendedName>
        <fullName evidence="1">HTH cro/C1-type domain-containing protein</fullName>
    </recommendedName>
</protein>
<gene>
    <name evidence="2" type="ORF">GCM10023318_37710</name>
</gene>
<dbReference type="InterPro" id="IPR041413">
    <property type="entry name" value="MLTR_LBD"/>
</dbReference>
<dbReference type="PANTHER" id="PTHR35010:SF2">
    <property type="entry name" value="BLL4672 PROTEIN"/>
    <property type="match status" value="1"/>
</dbReference>
<dbReference type="Gene3D" id="1.10.260.40">
    <property type="entry name" value="lambda repressor-like DNA-binding domains"/>
    <property type="match status" value="1"/>
</dbReference>
<comment type="caution">
    <text evidence="2">The sequence shown here is derived from an EMBL/GenBank/DDBJ whole genome shotgun (WGS) entry which is preliminary data.</text>
</comment>
<dbReference type="Pfam" id="PF17765">
    <property type="entry name" value="MLTR_LBD"/>
    <property type="match status" value="1"/>
</dbReference>
<accession>A0ABP9KGF1</accession>
<proteinExistence type="predicted"/>
<evidence type="ECO:0000313" key="3">
    <source>
        <dbReference type="Proteomes" id="UP001500603"/>
    </source>
</evidence>
<dbReference type="Proteomes" id="UP001500603">
    <property type="component" value="Unassembled WGS sequence"/>
</dbReference>
<organism evidence="2 3">
    <name type="scientific">Nocardia callitridis</name>
    <dbReference type="NCBI Taxonomy" id="648753"/>
    <lineage>
        <taxon>Bacteria</taxon>
        <taxon>Bacillati</taxon>
        <taxon>Actinomycetota</taxon>
        <taxon>Actinomycetes</taxon>
        <taxon>Mycobacteriales</taxon>
        <taxon>Nocardiaceae</taxon>
        <taxon>Nocardia</taxon>
    </lineage>
</organism>
<dbReference type="InterPro" id="IPR001387">
    <property type="entry name" value="Cro/C1-type_HTH"/>
</dbReference>
<dbReference type="Gene3D" id="3.30.450.180">
    <property type="match status" value="1"/>
</dbReference>
<dbReference type="PANTHER" id="PTHR35010">
    <property type="entry name" value="BLL4672 PROTEIN-RELATED"/>
    <property type="match status" value="1"/>
</dbReference>
<dbReference type="RefSeq" id="WP_345496849.1">
    <property type="nucleotide sequence ID" value="NZ_BAABJM010000003.1"/>
</dbReference>
<dbReference type="EMBL" id="BAABJM010000003">
    <property type="protein sequence ID" value="GAA5058423.1"/>
    <property type="molecule type" value="Genomic_DNA"/>
</dbReference>
<dbReference type="InterPro" id="IPR010982">
    <property type="entry name" value="Lambda_DNA-bd_dom_sf"/>
</dbReference>
<dbReference type="SMART" id="SM00530">
    <property type="entry name" value="HTH_XRE"/>
    <property type="match status" value="1"/>
</dbReference>
<dbReference type="PROSITE" id="PS50943">
    <property type="entry name" value="HTH_CROC1"/>
    <property type="match status" value="1"/>
</dbReference>
<evidence type="ECO:0000313" key="2">
    <source>
        <dbReference type="EMBL" id="GAA5058423.1"/>
    </source>
</evidence>
<feature type="domain" description="HTH cro/C1-type" evidence="1">
    <location>
        <begin position="18"/>
        <end position="73"/>
    </location>
</feature>
<dbReference type="Pfam" id="PF13560">
    <property type="entry name" value="HTH_31"/>
    <property type="match status" value="1"/>
</dbReference>
<dbReference type="CDD" id="cd00093">
    <property type="entry name" value="HTH_XRE"/>
    <property type="match status" value="1"/>
</dbReference>
<reference evidence="3" key="1">
    <citation type="journal article" date="2019" name="Int. J. Syst. Evol. Microbiol.">
        <title>The Global Catalogue of Microorganisms (GCM) 10K type strain sequencing project: providing services to taxonomists for standard genome sequencing and annotation.</title>
        <authorList>
            <consortium name="The Broad Institute Genomics Platform"/>
            <consortium name="The Broad Institute Genome Sequencing Center for Infectious Disease"/>
            <person name="Wu L."/>
            <person name="Ma J."/>
        </authorList>
    </citation>
    <scope>NUCLEOTIDE SEQUENCE [LARGE SCALE GENOMIC DNA]</scope>
    <source>
        <strain evidence="3">JCM 18298</strain>
    </source>
</reference>